<accession>A0A8J6U9R7</accession>
<name>A0A8J6U9R7_9FLAO</name>
<organism evidence="2 3">
    <name type="scientific">Aestuariibaculum suncheonense</name>
    <dbReference type="NCBI Taxonomy" id="1028745"/>
    <lineage>
        <taxon>Bacteria</taxon>
        <taxon>Pseudomonadati</taxon>
        <taxon>Bacteroidota</taxon>
        <taxon>Flavobacteriia</taxon>
        <taxon>Flavobacteriales</taxon>
        <taxon>Flavobacteriaceae</taxon>
    </lineage>
</organism>
<keyword evidence="1" id="KW-0812">Transmembrane</keyword>
<evidence type="ECO:0000256" key="1">
    <source>
        <dbReference type="SAM" id="Phobius"/>
    </source>
</evidence>
<keyword evidence="3" id="KW-1185">Reference proteome</keyword>
<keyword evidence="1" id="KW-0472">Membrane</keyword>
<feature type="transmembrane region" description="Helical" evidence="1">
    <location>
        <begin position="52"/>
        <end position="69"/>
    </location>
</feature>
<protein>
    <submittedName>
        <fullName evidence="2">Uncharacterized protein</fullName>
    </submittedName>
</protein>
<comment type="caution">
    <text evidence="2">The sequence shown here is derived from an EMBL/GenBank/DDBJ whole genome shotgun (WGS) entry which is preliminary data.</text>
</comment>
<gene>
    <name evidence="2" type="ORF">ICJ84_03095</name>
</gene>
<reference evidence="2" key="1">
    <citation type="journal article" date="2013" name="Int. J. Syst. Evol. Microbiol.">
        <title>Aestuariibaculum suncheonense gen. nov., sp. nov., a marine bacterium of the family Flavobacteriaceae isolated from a tidal flat and emended descriptions of the genera Gaetbulibacter and Tamlana.</title>
        <authorList>
            <person name="Jeong S.H."/>
            <person name="Park M.S."/>
            <person name="Jin H.M."/>
            <person name="Lee K."/>
            <person name="Park W."/>
            <person name="Jeon C.O."/>
        </authorList>
    </citation>
    <scope>NUCLEOTIDE SEQUENCE</scope>
    <source>
        <strain evidence="2">SC17</strain>
    </source>
</reference>
<evidence type="ECO:0000313" key="3">
    <source>
        <dbReference type="Proteomes" id="UP000602057"/>
    </source>
</evidence>
<reference evidence="2" key="2">
    <citation type="submission" date="2020-09" db="EMBL/GenBank/DDBJ databases">
        <authorList>
            <person name="Wu Z."/>
        </authorList>
    </citation>
    <scope>NUCLEOTIDE SEQUENCE</scope>
    <source>
        <strain evidence="2">SC17</strain>
    </source>
</reference>
<sequence length="169" mass="19530">MKENIKPYKIHFKIGSLEWLTFFGISIALIANGLISGFFYLKDMNSFKATDFLIVSVSTLLIGISTYLLQLKRLNFKSFELTQKLEDFKENARTILTENNWRIENDNQNFIVASSQGKLFSSDMLILRFKKKEIQWNLIQHPWSHNSGAAILNLNKKGKKILEKIKAIA</sequence>
<dbReference type="AlphaFoldDB" id="A0A8J6U9R7"/>
<dbReference type="RefSeq" id="WP_188214890.1">
    <property type="nucleotide sequence ID" value="NZ_BAABGH010000004.1"/>
</dbReference>
<keyword evidence="1" id="KW-1133">Transmembrane helix</keyword>
<feature type="transmembrane region" description="Helical" evidence="1">
    <location>
        <begin position="20"/>
        <end position="40"/>
    </location>
</feature>
<dbReference type="Proteomes" id="UP000602057">
    <property type="component" value="Unassembled WGS sequence"/>
</dbReference>
<evidence type="ECO:0000313" key="2">
    <source>
        <dbReference type="EMBL" id="MBD0834418.1"/>
    </source>
</evidence>
<dbReference type="EMBL" id="JACVXC010000001">
    <property type="protein sequence ID" value="MBD0834418.1"/>
    <property type="molecule type" value="Genomic_DNA"/>
</dbReference>
<proteinExistence type="predicted"/>